<dbReference type="InterPro" id="IPR036770">
    <property type="entry name" value="Ankyrin_rpt-contain_sf"/>
</dbReference>
<keyword evidence="1" id="KW-0677">Repeat</keyword>
<dbReference type="PANTHER" id="PTHR24198">
    <property type="entry name" value="ANKYRIN REPEAT AND PROTEIN KINASE DOMAIN-CONTAINING PROTEIN"/>
    <property type="match status" value="1"/>
</dbReference>
<evidence type="ECO:0000313" key="3">
    <source>
        <dbReference type="EMBL" id="CAK8989545.1"/>
    </source>
</evidence>
<keyword evidence="2" id="KW-0040">ANK repeat</keyword>
<accession>A0ABP0HH62</accession>
<comment type="caution">
    <text evidence="3">The sequence shown here is derived from an EMBL/GenBank/DDBJ whole genome shotgun (WGS) entry which is preliminary data.</text>
</comment>
<dbReference type="Gene3D" id="1.25.40.20">
    <property type="entry name" value="Ankyrin repeat-containing domain"/>
    <property type="match status" value="1"/>
</dbReference>
<dbReference type="Pfam" id="PF12796">
    <property type="entry name" value="Ank_2"/>
    <property type="match status" value="1"/>
</dbReference>
<dbReference type="SMART" id="SM00248">
    <property type="entry name" value="ANK"/>
    <property type="match status" value="3"/>
</dbReference>
<protein>
    <submittedName>
        <fullName evidence="3">Ankyrin repeat family A protein 2</fullName>
    </submittedName>
</protein>
<dbReference type="SUPFAM" id="SSF48403">
    <property type="entry name" value="Ankyrin repeat"/>
    <property type="match status" value="1"/>
</dbReference>
<dbReference type="InterPro" id="IPR002110">
    <property type="entry name" value="Ankyrin_rpt"/>
</dbReference>
<name>A0ABP0HH62_9DINO</name>
<dbReference type="PANTHER" id="PTHR24198:SF165">
    <property type="entry name" value="ANKYRIN REPEAT-CONTAINING PROTEIN-RELATED"/>
    <property type="match status" value="1"/>
</dbReference>
<proteinExistence type="predicted"/>
<dbReference type="EMBL" id="CAXAMM010000903">
    <property type="protein sequence ID" value="CAK8989545.1"/>
    <property type="molecule type" value="Genomic_DNA"/>
</dbReference>
<keyword evidence="5" id="KW-1185">Reference proteome</keyword>
<dbReference type="EMBL" id="CAXAMM010000936">
    <property type="protein sequence ID" value="CAK8989679.1"/>
    <property type="molecule type" value="Genomic_DNA"/>
</dbReference>
<gene>
    <name evidence="3" type="ORF">SCF082_LOCUS1855</name>
    <name evidence="4" type="ORF">SCF082_LOCUS1915</name>
</gene>
<evidence type="ECO:0000313" key="5">
    <source>
        <dbReference type="Proteomes" id="UP001642464"/>
    </source>
</evidence>
<evidence type="ECO:0000256" key="2">
    <source>
        <dbReference type="ARBA" id="ARBA00023043"/>
    </source>
</evidence>
<organism evidence="3 5">
    <name type="scientific">Durusdinium trenchii</name>
    <dbReference type="NCBI Taxonomy" id="1381693"/>
    <lineage>
        <taxon>Eukaryota</taxon>
        <taxon>Sar</taxon>
        <taxon>Alveolata</taxon>
        <taxon>Dinophyceae</taxon>
        <taxon>Suessiales</taxon>
        <taxon>Symbiodiniaceae</taxon>
        <taxon>Durusdinium</taxon>
    </lineage>
</organism>
<dbReference type="Proteomes" id="UP001642464">
    <property type="component" value="Unassembled WGS sequence"/>
</dbReference>
<evidence type="ECO:0000256" key="1">
    <source>
        <dbReference type="ARBA" id="ARBA00022737"/>
    </source>
</evidence>
<evidence type="ECO:0000313" key="4">
    <source>
        <dbReference type="EMBL" id="CAK8989679.1"/>
    </source>
</evidence>
<sequence length="222" mass="24972">MEGPHFEPPRKRGDFLLARPRLHGSRYVDALPDIDQQLENAIVMGDLAWVKDCVKKGANVNCRLDEKGFTPLMLASEGGWANIVRYLVENTDVDMEAVDSGGFNAADIAALNGYLSWEERGKNSDVADIVNYLKDRGLEYTWRGAVIGGDLDRINEFLENGQDIEERTGYYCEGNYQYTAFQMAMKFGRQNVARYLLCLGAVIPRDICETQIPFESELKGLT</sequence>
<reference evidence="3 5" key="1">
    <citation type="submission" date="2024-02" db="EMBL/GenBank/DDBJ databases">
        <authorList>
            <person name="Chen Y."/>
            <person name="Shah S."/>
            <person name="Dougan E. K."/>
            <person name="Thang M."/>
            <person name="Chan C."/>
        </authorList>
    </citation>
    <scope>NUCLEOTIDE SEQUENCE [LARGE SCALE GENOMIC DNA]</scope>
</reference>